<dbReference type="PANTHER" id="PTHR33546:SF1">
    <property type="entry name" value="LARGE, MULTIFUNCTIONAL SECRETED PROTEIN"/>
    <property type="match status" value="1"/>
</dbReference>
<proteinExistence type="predicted"/>
<protein>
    <recommendedName>
        <fullName evidence="6">Glucose/Sorbosone dehydrogenase domain-containing protein</fullName>
    </recommendedName>
</protein>
<evidence type="ECO:0000313" key="4">
    <source>
        <dbReference type="EMBL" id="PJE50490.1"/>
    </source>
</evidence>
<dbReference type="InterPro" id="IPR018911">
    <property type="entry name" value="Gmad2_Ig-like_dom"/>
</dbReference>
<gene>
    <name evidence="4" type="ORF">COV29_03725</name>
</gene>
<dbReference type="PANTHER" id="PTHR33546">
    <property type="entry name" value="LARGE, MULTIFUNCTIONAL SECRETED PROTEIN-RELATED"/>
    <property type="match status" value="1"/>
</dbReference>
<dbReference type="Gene3D" id="2.120.10.30">
    <property type="entry name" value="TolB, C-terminal domain"/>
    <property type="match status" value="1"/>
</dbReference>
<evidence type="ECO:0000259" key="3">
    <source>
        <dbReference type="Pfam" id="PF22807"/>
    </source>
</evidence>
<organism evidence="4 5">
    <name type="scientific">Candidatus Yanofskybacteria bacterium CG10_big_fil_rev_8_21_14_0_10_36_16</name>
    <dbReference type="NCBI Taxonomy" id="1975096"/>
    <lineage>
        <taxon>Bacteria</taxon>
        <taxon>Candidatus Yanofskyibacteriota</taxon>
    </lineage>
</organism>
<dbReference type="InterPro" id="IPR054539">
    <property type="entry name" value="Beta-prop_PDH"/>
</dbReference>
<dbReference type="Proteomes" id="UP000228496">
    <property type="component" value="Unassembled WGS sequence"/>
</dbReference>
<feature type="domain" description="Pyrroloquinoline quinone-dependent pyranose dehydrogenase beta-propeller" evidence="3">
    <location>
        <begin position="57"/>
        <end position="405"/>
    </location>
</feature>
<sequence length="620" mass="69324">MQSDKKIITITVISALAVSIAGGLLWPKYKGILPAIKPPPKDITKVINSTDFPFILPDGFSIEIFAKDLPGARVMAFDSFGNMWVSQTREGQISLLEIQDGKVVRQNAVLKNLNHPHGLAFDPQNEFSLYYAEEDKISRIGVYSDGQPEKIIDLPGGGRHFTRTINFGPEDNRLYVSIGSSCDVCEEKDKRRGTIYSMNRDGSDFKPYATGLRNAVFFDWSYLDGRMWATEMGRDNLGDDLPPDEINIIEGPQAESKQNPPDFGWPICYGKGIHDTKFDKKTYIRNPCEDTVSSHVDLQAHSAPLGLAFVPEEGWPEEYWYDLLVAYHGSWNRTEPTGYKIARIKLDAFGNYEGTEDFISGWLVPSETEGLVDDGALGRPVDIITQSGGVVYVSDDHAGVIYKIKYLSDWSIRNFEECAAAGYPIMESHPRQCREPGGKTFVEDIGNELEKIDIIRVDSPRPNSYISSPLTITGQARGIWFFEASFPIRLLDENNREIAVAIAQAQSDWMTKEFVPFKATLNFNAPATNKGILVFEKDNPSGLPEYEDKLIMPILFDSQSNSNGCIVTGCSGQVCADEEMITTCEYLPEYACYKTATCERQSNGECEWTMTEELTECLGK</sequence>
<dbReference type="EMBL" id="PCXQ01000006">
    <property type="protein sequence ID" value="PJE50490.1"/>
    <property type="molecule type" value="Genomic_DNA"/>
</dbReference>
<dbReference type="SUPFAM" id="SSF50952">
    <property type="entry name" value="Soluble quinoprotein glucose dehydrogenase"/>
    <property type="match status" value="1"/>
</dbReference>
<dbReference type="Pfam" id="PF22807">
    <property type="entry name" value="TrAA12"/>
    <property type="match status" value="1"/>
</dbReference>
<evidence type="ECO:0000259" key="2">
    <source>
        <dbReference type="Pfam" id="PF10648"/>
    </source>
</evidence>
<feature type="transmembrane region" description="Helical" evidence="1">
    <location>
        <begin position="7"/>
        <end position="26"/>
    </location>
</feature>
<dbReference type="InterPro" id="IPR011042">
    <property type="entry name" value="6-blade_b-propeller_TolB-like"/>
</dbReference>
<evidence type="ECO:0000256" key="1">
    <source>
        <dbReference type="SAM" id="Phobius"/>
    </source>
</evidence>
<comment type="caution">
    <text evidence="4">The sequence shown here is derived from an EMBL/GenBank/DDBJ whole genome shotgun (WGS) entry which is preliminary data.</text>
</comment>
<keyword evidence="1" id="KW-0812">Transmembrane</keyword>
<evidence type="ECO:0000313" key="5">
    <source>
        <dbReference type="Proteomes" id="UP000228496"/>
    </source>
</evidence>
<feature type="domain" description="Bacterial spore germination immunoglobulin-like" evidence="2">
    <location>
        <begin position="455"/>
        <end position="541"/>
    </location>
</feature>
<dbReference type="AlphaFoldDB" id="A0A2J0Q6W9"/>
<accession>A0A2J0Q6W9</accession>
<dbReference type="Pfam" id="PF10648">
    <property type="entry name" value="Gmad2"/>
    <property type="match status" value="1"/>
</dbReference>
<keyword evidence="1" id="KW-1133">Transmembrane helix</keyword>
<keyword evidence="1" id="KW-0472">Membrane</keyword>
<name>A0A2J0Q6W9_9BACT</name>
<reference evidence="4 5" key="1">
    <citation type="submission" date="2017-09" db="EMBL/GenBank/DDBJ databases">
        <title>Depth-based differentiation of microbial function through sediment-hosted aquifers and enrichment of novel symbionts in the deep terrestrial subsurface.</title>
        <authorList>
            <person name="Probst A.J."/>
            <person name="Ladd B."/>
            <person name="Jarett J.K."/>
            <person name="Geller-Mcgrath D.E."/>
            <person name="Sieber C.M."/>
            <person name="Emerson J.B."/>
            <person name="Anantharaman K."/>
            <person name="Thomas B.C."/>
            <person name="Malmstrom R."/>
            <person name="Stieglmeier M."/>
            <person name="Klingl A."/>
            <person name="Woyke T."/>
            <person name="Ryan C.M."/>
            <person name="Banfield J.F."/>
        </authorList>
    </citation>
    <scope>NUCLEOTIDE SEQUENCE [LARGE SCALE GENOMIC DNA]</scope>
    <source>
        <strain evidence="4">CG10_big_fil_rev_8_21_14_0_10_36_16</strain>
    </source>
</reference>
<evidence type="ECO:0008006" key="6">
    <source>
        <dbReference type="Google" id="ProtNLM"/>
    </source>
</evidence>
<dbReference type="InterPro" id="IPR011041">
    <property type="entry name" value="Quinoprot_gluc/sorb_DH_b-prop"/>
</dbReference>